<evidence type="ECO:0000313" key="3">
    <source>
        <dbReference type="Proteomes" id="UP001379235"/>
    </source>
</evidence>
<dbReference type="Pfam" id="PF11994">
    <property type="entry name" value="DUF3489"/>
    <property type="match status" value="1"/>
</dbReference>
<name>A0ABU8S7I4_9SPHN</name>
<dbReference type="InterPro" id="IPR021880">
    <property type="entry name" value="DUF3489"/>
</dbReference>
<organism evidence="2 3">
    <name type="scientific">Novosphingobium aquae</name>
    <dbReference type="NCBI Taxonomy" id="3133435"/>
    <lineage>
        <taxon>Bacteria</taxon>
        <taxon>Pseudomonadati</taxon>
        <taxon>Pseudomonadota</taxon>
        <taxon>Alphaproteobacteria</taxon>
        <taxon>Sphingomonadales</taxon>
        <taxon>Sphingomonadaceae</taxon>
        <taxon>Novosphingobium</taxon>
    </lineage>
</organism>
<accession>A0ABU8S7I4</accession>
<dbReference type="RefSeq" id="WP_339965467.1">
    <property type="nucleotide sequence ID" value="NZ_JBBHJY010000002.1"/>
</dbReference>
<dbReference type="EMBL" id="JBBHJY010000002">
    <property type="protein sequence ID" value="MEJ6009413.1"/>
    <property type="molecule type" value="Genomic_DNA"/>
</dbReference>
<gene>
    <name evidence="2" type="ORF">WG900_05720</name>
</gene>
<evidence type="ECO:0000313" key="2">
    <source>
        <dbReference type="EMBL" id="MEJ6009413.1"/>
    </source>
</evidence>
<comment type="caution">
    <text evidence="2">The sequence shown here is derived from an EMBL/GenBank/DDBJ whole genome shotgun (WGS) entry which is preliminary data.</text>
</comment>
<sequence length="121" mass="12974">MHDLDKPTEQAAEQIEPLTSNSIAKAQGLKPRRMARMPAQGETTLTAPASDRKPPLPHKISLVLELLHRPSGASLDDMVAATGWQPHSARAVLSGLRKKGHTIAKVKQDGVTHYSASGNAQ</sequence>
<keyword evidence="3" id="KW-1185">Reference proteome</keyword>
<dbReference type="Proteomes" id="UP001379235">
    <property type="component" value="Unassembled WGS sequence"/>
</dbReference>
<proteinExistence type="predicted"/>
<feature type="region of interest" description="Disordered" evidence="1">
    <location>
        <begin position="1"/>
        <end position="56"/>
    </location>
</feature>
<protein>
    <submittedName>
        <fullName evidence="2">DUF3489 domain-containing protein</fullName>
    </submittedName>
</protein>
<reference evidence="2 3" key="1">
    <citation type="submission" date="2024-03" db="EMBL/GenBank/DDBJ databases">
        <authorList>
            <person name="Jo J.-H."/>
        </authorList>
    </citation>
    <scope>NUCLEOTIDE SEQUENCE [LARGE SCALE GENOMIC DNA]</scope>
    <source>
        <strain evidence="2 3">AS3R-12</strain>
    </source>
</reference>
<evidence type="ECO:0000256" key="1">
    <source>
        <dbReference type="SAM" id="MobiDB-lite"/>
    </source>
</evidence>